<comment type="function">
    <text evidence="6">A probable RNA chaperone. Forms a complex with KhpA which binds to cellular RNA and controls its expression. Plays a role in peptidoglycan (PG) homeostasis and cell length regulation.</text>
</comment>
<evidence type="ECO:0000259" key="7">
    <source>
        <dbReference type="PROSITE" id="PS51061"/>
    </source>
</evidence>
<comment type="subcellular location">
    <subcellularLocation>
        <location evidence="6">Cytoplasm</location>
    </subcellularLocation>
</comment>
<dbReference type="Gene3D" id="3.30.30.80">
    <property type="entry name" value="probable RNA-binding protein from clostridium symbiosum atcc 14940"/>
    <property type="match status" value="1"/>
</dbReference>
<gene>
    <name evidence="8" type="primary">jag</name>
    <name evidence="6" type="synonym">eloR</name>
    <name evidence="6" type="synonym">khpB</name>
    <name evidence="8" type="ORF">RYX45_19410</name>
</gene>
<evidence type="ECO:0000256" key="4">
    <source>
        <dbReference type="ARBA" id="ARBA00023186"/>
    </source>
</evidence>
<dbReference type="Pfam" id="PF14804">
    <property type="entry name" value="Jag_N"/>
    <property type="match status" value="1"/>
</dbReference>
<comment type="subunit">
    <text evidence="6">Forms a complex with KhpA.</text>
</comment>
<feature type="domain" description="R3H" evidence="7">
    <location>
        <begin position="144"/>
        <end position="209"/>
    </location>
</feature>
<dbReference type="RefSeq" id="WP_022629611.1">
    <property type="nucleotide sequence ID" value="NZ_CP117835.1"/>
</dbReference>
<dbReference type="PROSITE" id="PS51061">
    <property type="entry name" value="R3H"/>
    <property type="match status" value="1"/>
</dbReference>
<dbReference type="Pfam" id="PF13083">
    <property type="entry name" value="KH_KhpA-B"/>
    <property type="match status" value="1"/>
</dbReference>
<dbReference type="InterPro" id="IPR015946">
    <property type="entry name" value="KH_dom-like_a/b"/>
</dbReference>
<dbReference type="CDD" id="cd02644">
    <property type="entry name" value="R3H_jag"/>
    <property type="match status" value="1"/>
</dbReference>
<keyword evidence="4 6" id="KW-0143">Chaperone</keyword>
<accession>A0AAJ2NRY7</accession>
<reference evidence="8" key="1">
    <citation type="submission" date="2023-10" db="EMBL/GenBank/DDBJ databases">
        <title>Screening of Alkalihalophilus pseudofirmusBZ-TG-HK211 and Its Alleviation of Salt Stress on Rapeseed Growth.</title>
        <authorList>
            <person name="Zhao B."/>
            <person name="Guo T."/>
        </authorList>
    </citation>
    <scope>NUCLEOTIDE SEQUENCE</scope>
    <source>
        <strain evidence="8">BZ-TG-HK211</strain>
    </source>
</reference>
<dbReference type="Gene3D" id="3.30.300.20">
    <property type="match status" value="1"/>
</dbReference>
<dbReference type="PANTHER" id="PTHR35800:SF1">
    <property type="entry name" value="RNA-BINDING PROTEIN KHPB"/>
    <property type="match status" value="1"/>
</dbReference>
<comment type="domain">
    <text evidence="6">Has an N-terminal Jag-N domain and 2 RNA-binding domains (KH and R3H).</text>
</comment>
<dbReference type="Proteomes" id="UP001285636">
    <property type="component" value="Unassembled WGS sequence"/>
</dbReference>
<dbReference type="GO" id="GO:0071555">
    <property type="term" value="P:cell wall organization"/>
    <property type="evidence" value="ECO:0007669"/>
    <property type="project" value="UniProtKB-KW"/>
</dbReference>
<dbReference type="PANTHER" id="PTHR35800">
    <property type="entry name" value="PROTEIN JAG"/>
    <property type="match status" value="1"/>
</dbReference>
<evidence type="ECO:0000256" key="3">
    <source>
        <dbReference type="ARBA" id="ARBA00022960"/>
    </source>
</evidence>
<evidence type="ECO:0000256" key="1">
    <source>
        <dbReference type="ARBA" id="ARBA00022490"/>
    </source>
</evidence>
<dbReference type="Gene3D" id="3.30.1370.50">
    <property type="entry name" value="R3H-like domain"/>
    <property type="match status" value="1"/>
</dbReference>
<comment type="similarity">
    <text evidence="6">Belongs to the KhpB RNA-binding protein family.</text>
</comment>
<dbReference type="InterPro" id="IPR036867">
    <property type="entry name" value="R3H_dom_sf"/>
</dbReference>
<dbReference type="InterPro" id="IPR034079">
    <property type="entry name" value="R3H_KhpB"/>
</dbReference>
<sequence>MTHVTVSGNTIEEAVQKALLELETTEARLSYQVVSEPKKGFLGFGSRPATIEAHIKPDPIMEAYSFLESTVTLMGVPATIVQEDIDQGDKQVRFDIKSSNEAGRLIGKRGQTLEALDYLTNLVANRHKEAGFVAVEVDAENYRERRKEALMQLAHRVAEKAKAINKPVSLEPMSAKERKIIHSTLQSVSGVETYSKGQGRDRHIVVRAK</sequence>
<comment type="caution">
    <text evidence="8">The sequence shown here is derived from an EMBL/GenBank/DDBJ whole genome shotgun (WGS) entry which is preliminary data.</text>
</comment>
<dbReference type="InterPro" id="IPR039247">
    <property type="entry name" value="KhpB"/>
</dbReference>
<keyword evidence="1 6" id="KW-0963">Cytoplasm</keyword>
<keyword evidence="2 6" id="KW-0694">RNA-binding</keyword>
<dbReference type="SMART" id="SM00393">
    <property type="entry name" value="R3H"/>
    <property type="match status" value="1"/>
</dbReference>
<dbReference type="Pfam" id="PF01424">
    <property type="entry name" value="R3H"/>
    <property type="match status" value="1"/>
</dbReference>
<protein>
    <recommendedName>
        <fullName evidence="6">RNA-binding protein KhpB</fullName>
    </recommendedName>
    <alternativeName>
        <fullName evidence="6">RNA-binding protein EloR</fullName>
    </alternativeName>
</protein>
<name>A0AAJ2NRY7_ALKPS</name>
<comment type="caution">
    <text evidence="6">Lacks conserved residue(s) required for the propagation of feature annotation.</text>
</comment>
<evidence type="ECO:0000256" key="5">
    <source>
        <dbReference type="ARBA" id="ARBA00023316"/>
    </source>
</evidence>
<keyword evidence="5 6" id="KW-0961">Cell wall biogenesis/degradation</keyword>
<dbReference type="CDD" id="cd02414">
    <property type="entry name" value="KH-II_Jag"/>
    <property type="match status" value="1"/>
</dbReference>
<dbReference type="HAMAP" id="MF_00867">
    <property type="entry name" value="KhpB"/>
    <property type="match status" value="1"/>
</dbReference>
<dbReference type="InterPro" id="IPR001374">
    <property type="entry name" value="R3H_dom"/>
</dbReference>
<dbReference type="SMART" id="SM01245">
    <property type="entry name" value="Jag_N"/>
    <property type="match status" value="1"/>
</dbReference>
<evidence type="ECO:0000256" key="2">
    <source>
        <dbReference type="ARBA" id="ARBA00022884"/>
    </source>
</evidence>
<evidence type="ECO:0000256" key="6">
    <source>
        <dbReference type="HAMAP-Rule" id="MF_00867"/>
    </source>
</evidence>
<dbReference type="EMBL" id="JAWJAY010000011">
    <property type="protein sequence ID" value="MDV2887358.1"/>
    <property type="molecule type" value="Genomic_DNA"/>
</dbReference>
<dbReference type="SUPFAM" id="SSF82708">
    <property type="entry name" value="R3H domain"/>
    <property type="match status" value="1"/>
</dbReference>
<dbReference type="GO" id="GO:0008360">
    <property type="term" value="P:regulation of cell shape"/>
    <property type="evidence" value="ECO:0007669"/>
    <property type="project" value="UniProtKB-KW"/>
</dbReference>
<dbReference type="GO" id="GO:0005737">
    <property type="term" value="C:cytoplasm"/>
    <property type="evidence" value="ECO:0007669"/>
    <property type="project" value="UniProtKB-SubCell"/>
</dbReference>
<proteinExistence type="inferred from homology"/>
<dbReference type="InterPro" id="IPR038008">
    <property type="entry name" value="Jag_KH"/>
</dbReference>
<dbReference type="GO" id="GO:0003723">
    <property type="term" value="F:RNA binding"/>
    <property type="evidence" value="ECO:0007669"/>
    <property type="project" value="UniProtKB-UniRule"/>
</dbReference>
<keyword evidence="3 6" id="KW-0133">Cell shape</keyword>
<dbReference type="NCBIfam" id="NF041568">
    <property type="entry name" value="Jag_EloR"/>
    <property type="match status" value="1"/>
</dbReference>
<dbReference type="InterPro" id="IPR032782">
    <property type="entry name" value="KhpB_N"/>
</dbReference>
<evidence type="ECO:0000313" key="8">
    <source>
        <dbReference type="EMBL" id="MDV2887358.1"/>
    </source>
</evidence>
<organism evidence="8 9">
    <name type="scientific">Alkalihalophilus pseudofirmus</name>
    <name type="common">Bacillus pseudofirmus</name>
    <dbReference type="NCBI Taxonomy" id="79885"/>
    <lineage>
        <taxon>Bacteria</taxon>
        <taxon>Bacillati</taxon>
        <taxon>Bacillota</taxon>
        <taxon>Bacilli</taxon>
        <taxon>Bacillales</taxon>
        <taxon>Bacillaceae</taxon>
        <taxon>Alkalihalophilus</taxon>
    </lineage>
</organism>
<evidence type="ECO:0000313" key="9">
    <source>
        <dbReference type="Proteomes" id="UP001285636"/>
    </source>
</evidence>
<dbReference type="InterPro" id="IPR038247">
    <property type="entry name" value="Jag_N_dom_sf"/>
</dbReference>
<dbReference type="GO" id="GO:0009252">
    <property type="term" value="P:peptidoglycan biosynthetic process"/>
    <property type="evidence" value="ECO:0007669"/>
    <property type="project" value="UniProtKB-UniRule"/>
</dbReference>
<dbReference type="AlphaFoldDB" id="A0AAJ2NRY7"/>